<feature type="domain" description="HAMP" evidence="11">
    <location>
        <begin position="347"/>
        <end position="401"/>
    </location>
</feature>
<proteinExistence type="inferred from homology"/>
<dbReference type="PANTHER" id="PTHR43531:SF11">
    <property type="entry name" value="METHYL-ACCEPTING CHEMOTAXIS PROTEIN 3"/>
    <property type="match status" value="1"/>
</dbReference>
<evidence type="ECO:0000259" key="10">
    <source>
        <dbReference type="PROSITE" id="PS50111"/>
    </source>
</evidence>
<evidence type="ECO:0000256" key="9">
    <source>
        <dbReference type="SAM" id="Phobius"/>
    </source>
</evidence>
<evidence type="ECO:0000256" key="8">
    <source>
        <dbReference type="PROSITE-ProRule" id="PRU00284"/>
    </source>
</evidence>
<dbReference type="KEGG" id="sfc:Spiaf_1087"/>
<dbReference type="InterPro" id="IPR033479">
    <property type="entry name" value="dCache_1"/>
</dbReference>
<dbReference type="STRING" id="889378.Spiaf_1087"/>
<keyword evidence="4 9" id="KW-0812">Transmembrane</keyword>
<dbReference type="Pfam" id="PF00015">
    <property type="entry name" value="MCPsignal"/>
    <property type="match status" value="1"/>
</dbReference>
<organism evidence="12 13">
    <name type="scientific">Spirochaeta africana (strain ATCC 700263 / DSM 8902 / Z-7692)</name>
    <dbReference type="NCBI Taxonomy" id="889378"/>
    <lineage>
        <taxon>Bacteria</taxon>
        <taxon>Pseudomonadati</taxon>
        <taxon>Spirochaetota</taxon>
        <taxon>Spirochaetia</taxon>
        <taxon>Spirochaetales</taxon>
        <taxon>Spirochaetaceae</taxon>
        <taxon>Spirochaeta</taxon>
    </lineage>
</organism>
<evidence type="ECO:0000313" key="12">
    <source>
        <dbReference type="EMBL" id="AFG37174.1"/>
    </source>
</evidence>
<dbReference type="SMART" id="SM00304">
    <property type="entry name" value="HAMP"/>
    <property type="match status" value="1"/>
</dbReference>
<dbReference type="Pfam" id="PF00672">
    <property type="entry name" value="HAMP"/>
    <property type="match status" value="1"/>
</dbReference>
<dbReference type="CDD" id="cd12913">
    <property type="entry name" value="PDC1_MCP_like"/>
    <property type="match status" value="1"/>
</dbReference>
<accession>H9UI31</accession>
<name>H9UI31_SPIAZ</name>
<dbReference type="PANTHER" id="PTHR43531">
    <property type="entry name" value="PROTEIN ICFG"/>
    <property type="match status" value="1"/>
</dbReference>
<dbReference type="OrthoDB" id="344090at2"/>
<keyword evidence="5 9" id="KW-1133">Transmembrane helix</keyword>
<evidence type="ECO:0000259" key="11">
    <source>
        <dbReference type="PROSITE" id="PS50885"/>
    </source>
</evidence>
<dbReference type="PROSITE" id="PS50885">
    <property type="entry name" value="HAMP"/>
    <property type="match status" value="1"/>
</dbReference>
<evidence type="ECO:0000256" key="7">
    <source>
        <dbReference type="ARBA" id="ARBA00029447"/>
    </source>
</evidence>
<feature type="domain" description="Methyl-accepting transducer" evidence="10">
    <location>
        <begin position="448"/>
        <end position="677"/>
    </location>
</feature>
<keyword evidence="2" id="KW-1003">Cell membrane</keyword>
<dbReference type="Gene3D" id="6.10.340.10">
    <property type="match status" value="1"/>
</dbReference>
<dbReference type="GO" id="GO:0004888">
    <property type="term" value="F:transmembrane signaling receptor activity"/>
    <property type="evidence" value="ECO:0007669"/>
    <property type="project" value="TreeGrafter"/>
</dbReference>
<comment type="similarity">
    <text evidence="7">Belongs to the methyl-accepting chemotaxis (MCP) protein family.</text>
</comment>
<keyword evidence="6 9" id="KW-0472">Membrane</keyword>
<comment type="subcellular location">
    <subcellularLocation>
        <location evidence="1">Cell membrane</location>
        <topology evidence="1">Multi-pass membrane protein</topology>
    </subcellularLocation>
</comment>
<dbReference type="eggNOG" id="COG0840">
    <property type="taxonomic scope" value="Bacteria"/>
</dbReference>
<dbReference type="GO" id="GO:0007165">
    <property type="term" value="P:signal transduction"/>
    <property type="evidence" value="ECO:0007669"/>
    <property type="project" value="UniProtKB-KW"/>
</dbReference>
<keyword evidence="8" id="KW-0807">Transducer</keyword>
<dbReference type="HOGENOM" id="CLU_000445_107_19_12"/>
<dbReference type="AlphaFoldDB" id="H9UI31"/>
<dbReference type="InterPro" id="IPR051310">
    <property type="entry name" value="MCP_chemotaxis"/>
</dbReference>
<evidence type="ECO:0000313" key="13">
    <source>
        <dbReference type="Proteomes" id="UP000007383"/>
    </source>
</evidence>
<dbReference type="GO" id="GO:0005886">
    <property type="term" value="C:plasma membrane"/>
    <property type="evidence" value="ECO:0007669"/>
    <property type="project" value="UniProtKB-SubCell"/>
</dbReference>
<gene>
    <name evidence="12" type="ordered locus">Spiaf_1087</name>
</gene>
<dbReference type="SMART" id="SM00283">
    <property type="entry name" value="MA"/>
    <property type="match status" value="1"/>
</dbReference>
<evidence type="ECO:0000256" key="1">
    <source>
        <dbReference type="ARBA" id="ARBA00004651"/>
    </source>
</evidence>
<dbReference type="SUPFAM" id="SSF58104">
    <property type="entry name" value="Methyl-accepting chemotaxis protein (MCP) signaling domain"/>
    <property type="match status" value="2"/>
</dbReference>
<dbReference type="Gene3D" id="3.30.450.20">
    <property type="entry name" value="PAS domain"/>
    <property type="match status" value="2"/>
</dbReference>
<dbReference type="CDD" id="cd06225">
    <property type="entry name" value="HAMP"/>
    <property type="match status" value="1"/>
</dbReference>
<evidence type="ECO:0000256" key="4">
    <source>
        <dbReference type="ARBA" id="ARBA00022692"/>
    </source>
</evidence>
<evidence type="ECO:0000256" key="2">
    <source>
        <dbReference type="ARBA" id="ARBA00022475"/>
    </source>
</evidence>
<dbReference type="Proteomes" id="UP000007383">
    <property type="component" value="Chromosome"/>
</dbReference>
<dbReference type="InterPro" id="IPR004089">
    <property type="entry name" value="MCPsignal_dom"/>
</dbReference>
<evidence type="ECO:0000256" key="6">
    <source>
        <dbReference type="ARBA" id="ARBA00023136"/>
    </source>
</evidence>
<evidence type="ECO:0000256" key="5">
    <source>
        <dbReference type="ARBA" id="ARBA00022989"/>
    </source>
</evidence>
<feature type="transmembrane region" description="Helical" evidence="9">
    <location>
        <begin position="326"/>
        <end position="347"/>
    </location>
</feature>
<dbReference type="PATRIC" id="fig|889378.3.peg.1088"/>
<dbReference type="RefSeq" id="WP_014455166.1">
    <property type="nucleotide sequence ID" value="NC_017098.1"/>
</dbReference>
<dbReference type="PROSITE" id="PS50111">
    <property type="entry name" value="CHEMOTAXIS_TRANSDUC_2"/>
    <property type="match status" value="1"/>
</dbReference>
<keyword evidence="13" id="KW-1185">Reference proteome</keyword>
<dbReference type="Gene3D" id="1.10.287.950">
    <property type="entry name" value="Methyl-accepting chemotaxis protein"/>
    <property type="match status" value="1"/>
</dbReference>
<reference evidence="13" key="1">
    <citation type="journal article" date="2013" name="Stand. Genomic Sci.">
        <title>Complete genome sequence of the halophilic bacterium Spirochaeta africana type strain (Z-7692(T)) from the alkaline Lake Magadi in the East African Rift.</title>
        <authorList>
            <person name="Liolos K."/>
            <person name="Abt B."/>
            <person name="Scheuner C."/>
            <person name="Teshima H."/>
            <person name="Held B."/>
            <person name="Lapidus A."/>
            <person name="Nolan M."/>
            <person name="Lucas S."/>
            <person name="Deshpande S."/>
            <person name="Cheng J.F."/>
            <person name="Tapia R."/>
            <person name="Goodwin L.A."/>
            <person name="Pitluck S."/>
            <person name="Pagani I."/>
            <person name="Ivanova N."/>
            <person name="Mavromatis K."/>
            <person name="Mikhailova N."/>
            <person name="Huntemann M."/>
            <person name="Pati A."/>
            <person name="Chen A."/>
            <person name="Palaniappan K."/>
            <person name="Land M."/>
            <person name="Rohde M."/>
            <person name="Tindall B.J."/>
            <person name="Detter J.C."/>
            <person name="Goker M."/>
            <person name="Bristow J."/>
            <person name="Eisen J.A."/>
            <person name="Markowitz V."/>
            <person name="Hugenholtz P."/>
            <person name="Woyke T."/>
            <person name="Klenk H.P."/>
            <person name="Kyrpides N.C."/>
        </authorList>
    </citation>
    <scope>NUCLEOTIDE SEQUENCE</scope>
    <source>
        <strain evidence="13">ATCC 700263 / DSM 8902 / Z-7692</strain>
    </source>
</reference>
<dbReference type="InterPro" id="IPR003660">
    <property type="entry name" value="HAMP_dom"/>
</dbReference>
<evidence type="ECO:0000256" key="3">
    <source>
        <dbReference type="ARBA" id="ARBA00022500"/>
    </source>
</evidence>
<feature type="transmembrane region" description="Helical" evidence="9">
    <location>
        <begin position="12"/>
        <end position="33"/>
    </location>
</feature>
<protein>
    <submittedName>
        <fullName evidence="12">Methyl-accepting chemotaxis protein</fullName>
    </submittedName>
</protein>
<keyword evidence="3" id="KW-0145">Chemotaxis</keyword>
<dbReference type="Pfam" id="PF02743">
    <property type="entry name" value="dCache_1"/>
    <property type="match status" value="1"/>
</dbReference>
<dbReference type="GO" id="GO:0006935">
    <property type="term" value="P:chemotaxis"/>
    <property type="evidence" value="ECO:0007669"/>
    <property type="project" value="UniProtKB-KW"/>
</dbReference>
<dbReference type="EMBL" id="CP003282">
    <property type="protein sequence ID" value="AFG37174.1"/>
    <property type="molecule type" value="Genomic_DNA"/>
</dbReference>
<sequence>MGFISNISLRYKIILPVSIMVAVVFFAVGSVGITRITANTQQTANEYMEALSRAHANRAGRMLQEPLDAARTMAQMMSAYQDIPVQQRRTAFMSMLRGVIARNPEFIAVWSMWEPDVLDGLDADFAGLSEFGSDANGTFAPFLFRDAGEIVVEAPTAAQEYQEDFYRRPITDRNDYLTEPYYYEIDGEDVLMISLVSPVLVNGEAVGVVGIDITPSVLQRELEGVQLYETGFGRLISYGGIVVVHPFAERVGNVAPEWDAENTQDMLAALRDGEIFTEISYSIALQQDVTKSFVPIFIGGHQSPWVYGTVVETNEVFADVYAITRLIVIVMVIGLGVLLLVIFLIVSQLTRPLQAARDALKEVAGGQGDLTRSLQVRSQDEVGELSGFFNEFLQSLSSIIGSIRGSLDTLRQAGQGLSANMEETSSAIHQISSNIDGVKKQVVTQSDSVETVSSTVEQITGNIESLNRMIGEQGRSLEESAAAVEQMVASIQTVTSHVDANTKRFGQLEQASETGYQQMLNVTETIKQIAQKSQGLGDANQVINGIAAQTNLLAMNAAIEAAHAGEAGRGFAVVADEIRKLAENSAAQSRSIGNVLKSLQDMIEEVVQAVDASGHSFEDIREAVQTVTALQDNIRNAMDEQSNGSKSVLENIEGLRRITGEVASGSDEMAAGSTAILREIQDLVRISQEVAGSMDEMADGTAEISRAVQAVVKLAEQNTQGIAEVEQQTDRFTIS</sequence>